<feature type="domain" description="HotDog ACOT-type" evidence="5">
    <location>
        <begin position="277"/>
        <end position="394"/>
    </location>
</feature>
<organism evidence="6 7">
    <name type="scientific">Tuber aestivum</name>
    <name type="common">summer truffle</name>
    <dbReference type="NCBI Taxonomy" id="59557"/>
    <lineage>
        <taxon>Eukaryota</taxon>
        <taxon>Fungi</taxon>
        <taxon>Dikarya</taxon>
        <taxon>Ascomycota</taxon>
        <taxon>Pezizomycotina</taxon>
        <taxon>Pezizomycetes</taxon>
        <taxon>Pezizales</taxon>
        <taxon>Tuberaceae</taxon>
        <taxon>Tuber</taxon>
    </lineage>
</organism>
<evidence type="ECO:0000313" key="6">
    <source>
        <dbReference type="EMBL" id="CUS14735.1"/>
    </source>
</evidence>
<dbReference type="SUPFAM" id="SSF54637">
    <property type="entry name" value="Thioesterase/thiol ester dehydrase-isomerase"/>
    <property type="match status" value="2"/>
</dbReference>
<dbReference type="Proteomes" id="UP001412239">
    <property type="component" value="Unassembled WGS sequence"/>
</dbReference>
<keyword evidence="3" id="KW-0378">Hydrolase</keyword>
<dbReference type="GO" id="GO:0005739">
    <property type="term" value="C:mitochondrion"/>
    <property type="evidence" value="ECO:0007669"/>
    <property type="project" value="TreeGrafter"/>
</dbReference>
<dbReference type="EMBL" id="LN890956">
    <property type="protein sequence ID" value="CUS14735.1"/>
    <property type="molecule type" value="Genomic_DNA"/>
</dbReference>
<evidence type="ECO:0000256" key="3">
    <source>
        <dbReference type="ARBA" id="ARBA00022801"/>
    </source>
</evidence>
<name>A0A292Q711_9PEZI</name>
<dbReference type="FunFam" id="3.10.129.10:FF:000032">
    <property type="entry name" value="Acyl-CoA thioester hydrolase"/>
    <property type="match status" value="1"/>
</dbReference>
<evidence type="ECO:0000256" key="2">
    <source>
        <dbReference type="ARBA" id="ARBA00022737"/>
    </source>
</evidence>
<accession>A0A292Q711</accession>
<keyword evidence="4" id="KW-0809">Transit peptide</keyword>
<dbReference type="AlphaFoldDB" id="A0A292Q711"/>
<dbReference type="PROSITE" id="PS51770">
    <property type="entry name" value="HOTDOG_ACOT"/>
    <property type="match status" value="2"/>
</dbReference>
<comment type="similarity">
    <text evidence="1">Belongs to the acyl coenzyme A hydrolase family.</text>
</comment>
<evidence type="ECO:0000259" key="5">
    <source>
        <dbReference type="PROSITE" id="PS51770"/>
    </source>
</evidence>
<proteinExistence type="inferred from homology"/>
<protein>
    <recommendedName>
        <fullName evidence="5">HotDog ACOT-type domain-containing protein</fullName>
    </recommendedName>
</protein>
<dbReference type="InterPro" id="IPR029069">
    <property type="entry name" value="HotDog_dom_sf"/>
</dbReference>
<keyword evidence="7" id="KW-1185">Reference proteome</keyword>
<evidence type="ECO:0000256" key="1">
    <source>
        <dbReference type="ARBA" id="ARBA00010458"/>
    </source>
</evidence>
<dbReference type="PANTHER" id="PTHR12655">
    <property type="entry name" value="ACYL-COA THIOESTERASE"/>
    <property type="match status" value="1"/>
</dbReference>
<evidence type="ECO:0000256" key="4">
    <source>
        <dbReference type="ARBA" id="ARBA00022946"/>
    </source>
</evidence>
<feature type="domain" description="HotDog ACOT-type" evidence="5">
    <location>
        <begin position="85"/>
        <end position="198"/>
    </location>
</feature>
<dbReference type="Gene3D" id="3.10.129.10">
    <property type="entry name" value="Hotdog Thioesterase"/>
    <property type="match status" value="2"/>
</dbReference>
<sequence length="433" mass="47913">MSRAVLARRFPRAYPARVFLPARRNFGVLPACRYDGIYKELSATKPRKTWLQALAEREAGVKLILPANLTEEPAPKRMTDSYHKIILPLSRDEWLVDSYVNASGQLRLGSFLQDLDALAGVVGYKHTGPSTANVTAAVDRISIINPLEDLCDLELSGFVSYVGSSSMEVSIEARRAGHPGDDGLLLTCAFTMVALNPETKKPTKVSPLIVETPEEKKIFRGGEARKAAKKAIAKASLTTQTPTPEESLLIHATYLTHLQYTDPENPLPKPETTVYMSETRISSTAMMQPQHRNRHSFMIFGGYLLKVTMELAFCCCSAFAHCRPTFLSLEPSTFQAPVPVGSILYLEATVAYTERRKEGSRVQVSVRSSVRDVAHGSSTGTGVFNYTFFVGKKVEVMPVTYSEFITFLDARRRAKQQATVMDMDDGTATRVTE</sequence>
<evidence type="ECO:0000313" key="7">
    <source>
        <dbReference type="Proteomes" id="UP001412239"/>
    </source>
</evidence>
<gene>
    <name evidence="6" type="ORF">GSTUAT00001260001</name>
</gene>
<reference evidence="6" key="1">
    <citation type="submission" date="2015-10" db="EMBL/GenBank/DDBJ databases">
        <authorList>
            <person name="Regsiter A."/>
            <person name="william w."/>
        </authorList>
    </citation>
    <scope>NUCLEOTIDE SEQUENCE</scope>
    <source>
        <strain evidence="6">Montdore</strain>
    </source>
</reference>
<dbReference type="PANTHER" id="PTHR12655:SF0">
    <property type="entry name" value="ACYL-COENZYME A THIOESTERASE 9, MITOCHONDRIAL"/>
    <property type="match status" value="1"/>
</dbReference>
<dbReference type="GO" id="GO:0047617">
    <property type="term" value="F:fatty acyl-CoA hydrolase activity"/>
    <property type="evidence" value="ECO:0007669"/>
    <property type="project" value="TreeGrafter"/>
</dbReference>
<keyword evidence="2" id="KW-0677">Repeat</keyword>
<dbReference type="CDD" id="cd03442">
    <property type="entry name" value="BFIT_BACH"/>
    <property type="match status" value="2"/>
</dbReference>
<dbReference type="GO" id="GO:0006637">
    <property type="term" value="P:acyl-CoA metabolic process"/>
    <property type="evidence" value="ECO:0007669"/>
    <property type="project" value="TreeGrafter"/>
</dbReference>
<dbReference type="InterPro" id="IPR033120">
    <property type="entry name" value="HOTDOG_ACOT"/>
</dbReference>